<feature type="chain" id="PRO_5019172711" evidence="3">
    <location>
        <begin position="22"/>
        <end position="1081"/>
    </location>
</feature>
<sequence>MIFCRRVLAVLVLLCALQLQAQENQNAKPLVMWYWVKAGVSKAGITADLEAMKQAGIGGAYLAFIQSGKNNPPYTPIAEQLSPEWWEMVTFAVAEAKRLDLKITMHVSDGFALAGGPWITPELSMQKVVFSRSDVTGGRQLKLKLTKPKHHADYYEDIRVFAFPSLTGAGENSQTLNPEITASTGENVDFLVRPDGKQSFRSSEPAYITYQFAKPFTLRNVRVESNGNNYQAQRLLLQTSTDGLNFTNHQQLQAPRHGWQDTDEEHTYSIKPVTAKYFRFVYNKEGSLPADENLDAAKWKPSLKLTGLQLFSEPVINQFESKNGGVWRISERTTEEEISNQLCVNPAQIIDISHFVDADGNLTWKAPAGNWTILRMGHTSTGHTNATGGGGIGLELDKFNPKAVELHFNSWLGEILKRVGAENRDAIPGFYIDSWECGSQNWSANFAGEFKQRRGYDLMPYLPVMAGVPIESVAKSEQVLYDIRQTIAELVNDVFYKTLRKLGDEQQLSFAAENVAPTMVSDGMLHFKTVDVPMGEFWLNSPTHDKPNDMLDAVSAGHIYGKPIIQAEGFTTVRMDWTEQPGMLKTLQDRNYALGLNKLVYHVYTLNPWLDKKPGMTLDGVGLYFQRDQTWWKPGKAWVNYAYNVQKLLQKGVPVRDIAVFTGDEVPRRSLLPDRFVSTLPGIFGAERVASEKLRYENRDVPLQKIPKGVTNTANGFQAEKWVNPLQGYAYDSFNPDALQNAVVKDGRVKFSKNGVAYKILVLPVENLMNPSNIISEATINKISELEQQGIAVIKDKPYTKADFSEFGIEKDLIVTEDSGVYAQDIAFNHRSAGNEEIYFISNQQEKERLLTFSFRHTAAQAQFYDPVWDKWSPVNQLTTQNNRSIIPIKLAPAQSLFVVFNNQPKGETKSGAANWKSYEALKTIGGSWTLKFDENYGGPTASLKIDSLKSWTSFADSAVKYYSGTVVYSNTFKLKRREIKNHLYLNLGEMHDLASIKVNGQQLGTVWTAPHRIDISKALKKGENSVEISLTNTWHNRLIGDQTLPESKRITHTTAPYRLEGDPLLPAGLLGPVVIEKELK</sequence>
<protein>
    <submittedName>
        <fullName evidence="6">DNA-binding protein</fullName>
    </submittedName>
</protein>
<evidence type="ECO:0000259" key="4">
    <source>
        <dbReference type="Pfam" id="PF00754"/>
    </source>
</evidence>
<dbReference type="SUPFAM" id="SSF49785">
    <property type="entry name" value="Galactose-binding domain-like"/>
    <property type="match status" value="2"/>
</dbReference>
<comment type="caution">
    <text evidence="6">The sequence shown here is derived from an EMBL/GenBank/DDBJ whole genome shotgun (WGS) entry which is preliminary data.</text>
</comment>
<name>A0A419S542_9SPHI</name>
<keyword evidence="2" id="KW-0378">Hydrolase</keyword>
<dbReference type="GO" id="GO:0003677">
    <property type="term" value="F:DNA binding"/>
    <property type="evidence" value="ECO:0007669"/>
    <property type="project" value="UniProtKB-KW"/>
</dbReference>
<accession>A0A419S542</accession>
<evidence type="ECO:0000313" key="7">
    <source>
        <dbReference type="Proteomes" id="UP000283433"/>
    </source>
</evidence>
<dbReference type="Pfam" id="PF22666">
    <property type="entry name" value="Glyco_hydro_2_N2"/>
    <property type="match status" value="1"/>
</dbReference>
<dbReference type="Pfam" id="PF00754">
    <property type="entry name" value="F5_F8_type_C"/>
    <property type="match status" value="1"/>
</dbReference>
<proteinExistence type="predicted"/>
<dbReference type="Pfam" id="PF17132">
    <property type="entry name" value="Glyco_hydro_106"/>
    <property type="match status" value="1"/>
</dbReference>
<feature type="domain" description="Beta-mannosidase-like galactose-binding" evidence="5">
    <location>
        <begin position="967"/>
        <end position="1040"/>
    </location>
</feature>
<dbReference type="PANTHER" id="PTHR43817:SF1">
    <property type="entry name" value="HYDROLASE, FAMILY 43, PUTATIVE (AFU_ORTHOLOGUE AFUA_3G01660)-RELATED"/>
    <property type="match status" value="1"/>
</dbReference>
<evidence type="ECO:0000256" key="2">
    <source>
        <dbReference type="ARBA" id="ARBA00022801"/>
    </source>
</evidence>
<dbReference type="InterPro" id="IPR000421">
    <property type="entry name" value="FA58C"/>
</dbReference>
<keyword evidence="6" id="KW-0238">DNA-binding</keyword>
<dbReference type="OrthoDB" id="9761519at2"/>
<keyword evidence="7" id="KW-1185">Reference proteome</keyword>
<dbReference type="EMBL" id="MBTA01000025">
    <property type="protein sequence ID" value="RKD15228.1"/>
    <property type="molecule type" value="Genomic_DNA"/>
</dbReference>
<dbReference type="NCBIfam" id="NF045579">
    <property type="entry name" value="rhamnoside_JR"/>
    <property type="match status" value="1"/>
</dbReference>
<feature type="domain" description="F5/8 type C" evidence="4">
    <location>
        <begin position="201"/>
        <end position="284"/>
    </location>
</feature>
<reference evidence="6 7" key="1">
    <citation type="submission" date="2016-07" db="EMBL/GenBank/DDBJ databases">
        <title>Genome of Pelobium manganitolerans.</title>
        <authorList>
            <person name="Wu S."/>
            <person name="Wang G."/>
        </authorList>
    </citation>
    <scope>NUCLEOTIDE SEQUENCE [LARGE SCALE GENOMIC DNA]</scope>
    <source>
        <strain evidence="6 7">YS-25</strain>
    </source>
</reference>
<dbReference type="InterPro" id="IPR054593">
    <property type="entry name" value="Beta-mannosidase-like_N2"/>
</dbReference>
<feature type="signal peptide" evidence="3">
    <location>
        <begin position="1"/>
        <end position="21"/>
    </location>
</feature>
<dbReference type="Proteomes" id="UP000283433">
    <property type="component" value="Unassembled WGS sequence"/>
</dbReference>
<evidence type="ECO:0000256" key="1">
    <source>
        <dbReference type="ARBA" id="ARBA00022729"/>
    </source>
</evidence>
<evidence type="ECO:0000256" key="3">
    <source>
        <dbReference type="SAM" id="SignalP"/>
    </source>
</evidence>
<keyword evidence="1 3" id="KW-0732">Signal</keyword>
<evidence type="ECO:0000313" key="6">
    <source>
        <dbReference type="EMBL" id="RKD15228.1"/>
    </source>
</evidence>
<dbReference type="RefSeq" id="WP_120182174.1">
    <property type="nucleotide sequence ID" value="NZ_MBTA01000025.1"/>
</dbReference>
<dbReference type="Gene3D" id="2.60.120.260">
    <property type="entry name" value="Galactose-binding domain-like"/>
    <property type="match status" value="2"/>
</dbReference>
<evidence type="ECO:0000259" key="5">
    <source>
        <dbReference type="Pfam" id="PF22666"/>
    </source>
</evidence>
<dbReference type="PANTHER" id="PTHR43817">
    <property type="entry name" value="GLYCOSYL HYDROLASE"/>
    <property type="match status" value="1"/>
</dbReference>
<organism evidence="6 7">
    <name type="scientific">Pelobium manganitolerans</name>
    <dbReference type="NCBI Taxonomy" id="1842495"/>
    <lineage>
        <taxon>Bacteria</taxon>
        <taxon>Pseudomonadati</taxon>
        <taxon>Bacteroidota</taxon>
        <taxon>Sphingobacteriia</taxon>
        <taxon>Sphingobacteriales</taxon>
        <taxon>Sphingobacteriaceae</taxon>
        <taxon>Pelobium</taxon>
    </lineage>
</organism>
<gene>
    <name evidence="6" type="ORF">BCY91_06875</name>
</gene>
<dbReference type="GO" id="GO:0004553">
    <property type="term" value="F:hydrolase activity, hydrolyzing O-glycosyl compounds"/>
    <property type="evidence" value="ECO:0007669"/>
    <property type="project" value="UniProtKB-ARBA"/>
</dbReference>
<dbReference type="InterPro" id="IPR008979">
    <property type="entry name" value="Galactose-bd-like_sf"/>
</dbReference>
<dbReference type="AlphaFoldDB" id="A0A419S542"/>